<keyword evidence="1" id="KW-0732">Signal</keyword>
<evidence type="ECO:0000259" key="2">
    <source>
        <dbReference type="Pfam" id="PF10988"/>
    </source>
</evidence>
<feature type="signal peptide" evidence="1">
    <location>
        <begin position="1"/>
        <end position="21"/>
    </location>
</feature>
<reference evidence="3 4" key="1">
    <citation type="submission" date="2019-11" db="EMBL/GenBank/DDBJ databases">
        <authorList>
            <person name="Im W.T."/>
        </authorList>
    </citation>
    <scope>NUCLEOTIDE SEQUENCE [LARGE SCALE GENOMIC DNA]</scope>
    <source>
        <strain evidence="3 4">SB-02</strain>
    </source>
</reference>
<dbReference type="KEGG" id="fls:GLV81_07290"/>
<feature type="chain" id="PRO_5026161523" description="Putative auto-transporter adhesin head GIN domain-containing protein" evidence="1">
    <location>
        <begin position="22"/>
        <end position="95"/>
    </location>
</feature>
<feature type="domain" description="Putative auto-transporter adhesin head GIN" evidence="2">
    <location>
        <begin position="42"/>
        <end position="92"/>
    </location>
</feature>
<dbReference type="RefSeq" id="WP_157478157.1">
    <property type="nucleotide sequence ID" value="NZ_CP046566.1"/>
</dbReference>
<evidence type="ECO:0000313" key="3">
    <source>
        <dbReference type="EMBL" id="QGW27928.1"/>
    </source>
</evidence>
<dbReference type="EMBL" id="CP046566">
    <property type="protein sequence ID" value="QGW27928.1"/>
    <property type="molecule type" value="Genomic_DNA"/>
</dbReference>
<dbReference type="AlphaFoldDB" id="A0A6I6GJU9"/>
<dbReference type="InterPro" id="IPR021255">
    <property type="entry name" value="DUF2807"/>
</dbReference>
<dbReference type="Gene3D" id="2.160.20.120">
    <property type="match status" value="1"/>
</dbReference>
<dbReference type="Proteomes" id="UP000426027">
    <property type="component" value="Chromosome"/>
</dbReference>
<evidence type="ECO:0000313" key="4">
    <source>
        <dbReference type="Proteomes" id="UP000426027"/>
    </source>
</evidence>
<name>A0A6I6GJU9_9BACT</name>
<protein>
    <recommendedName>
        <fullName evidence="2">Putative auto-transporter adhesin head GIN domain-containing protein</fullName>
    </recommendedName>
</protein>
<keyword evidence="4" id="KW-1185">Reference proteome</keyword>
<proteinExistence type="predicted"/>
<gene>
    <name evidence="3" type="ORF">GLV81_07290</name>
</gene>
<dbReference type="Pfam" id="PF10988">
    <property type="entry name" value="DUF2807"/>
    <property type="match status" value="1"/>
</dbReference>
<sequence length="95" mass="10253">MKKLHLLLLTVVTLSAGVALAQWKRISGNGNIVTQTRETGTFSEIVVSGSMQVEVTAAPAIGVQVQAEDNLQEYIVTEVKGNRLQVKFKNGVSIE</sequence>
<evidence type="ECO:0000256" key="1">
    <source>
        <dbReference type="SAM" id="SignalP"/>
    </source>
</evidence>
<accession>A0A6I6GJU9</accession>
<organism evidence="3 4">
    <name type="scientific">Phnomibacter ginsenosidimutans</name>
    <dbReference type="NCBI Taxonomy" id="2676868"/>
    <lineage>
        <taxon>Bacteria</taxon>
        <taxon>Pseudomonadati</taxon>
        <taxon>Bacteroidota</taxon>
        <taxon>Chitinophagia</taxon>
        <taxon>Chitinophagales</taxon>
        <taxon>Chitinophagaceae</taxon>
        <taxon>Phnomibacter</taxon>
    </lineage>
</organism>